<dbReference type="STRING" id="50429.A0A2B4SXZ6"/>
<evidence type="ECO:0000256" key="3">
    <source>
        <dbReference type="ARBA" id="ARBA00022679"/>
    </source>
</evidence>
<organism evidence="5 6">
    <name type="scientific">Stylophora pistillata</name>
    <name type="common">Smooth cauliflower coral</name>
    <dbReference type="NCBI Taxonomy" id="50429"/>
    <lineage>
        <taxon>Eukaryota</taxon>
        <taxon>Metazoa</taxon>
        <taxon>Cnidaria</taxon>
        <taxon>Anthozoa</taxon>
        <taxon>Hexacorallia</taxon>
        <taxon>Scleractinia</taxon>
        <taxon>Astrocoeniina</taxon>
        <taxon>Pocilloporidae</taxon>
        <taxon>Stylophora</taxon>
    </lineage>
</organism>
<gene>
    <name evidence="5" type="primary">UGT2A3</name>
    <name evidence="5" type="ORF">AWC38_SpisGene1689</name>
</gene>
<comment type="similarity">
    <text evidence="1">Belongs to the UDP-glycosyltransferase family.</text>
</comment>
<keyword evidence="4" id="KW-0472">Membrane</keyword>
<evidence type="ECO:0000256" key="4">
    <source>
        <dbReference type="SAM" id="Phobius"/>
    </source>
</evidence>
<dbReference type="PANTHER" id="PTHR48043:SF145">
    <property type="entry name" value="FI06409P-RELATED"/>
    <property type="match status" value="1"/>
</dbReference>
<keyword evidence="3 5" id="KW-0808">Transferase</keyword>
<name>A0A2B4SXZ6_STYPI</name>
<comment type="caution">
    <text evidence="5">The sequence shown here is derived from an EMBL/GenBank/DDBJ whole genome shotgun (WGS) entry which is preliminary data.</text>
</comment>
<keyword evidence="4" id="KW-0812">Transmembrane</keyword>
<feature type="transmembrane region" description="Helical" evidence="4">
    <location>
        <begin position="389"/>
        <end position="417"/>
    </location>
</feature>
<dbReference type="EMBL" id="LSMT01000012">
    <property type="protein sequence ID" value="PFX33442.1"/>
    <property type="molecule type" value="Genomic_DNA"/>
</dbReference>
<dbReference type="InterPro" id="IPR050271">
    <property type="entry name" value="UDP-glycosyltransferase"/>
</dbReference>
<evidence type="ECO:0000256" key="1">
    <source>
        <dbReference type="ARBA" id="ARBA00009995"/>
    </source>
</evidence>
<evidence type="ECO:0000313" key="5">
    <source>
        <dbReference type="EMBL" id="PFX33442.1"/>
    </source>
</evidence>
<dbReference type="SUPFAM" id="SSF53756">
    <property type="entry name" value="UDP-Glycosyltransferase/glycogen phosphorylase"/>
    <property type="match status" value="1"/>
</dbReference>
<dbReference type="GO" id="GO:0008194">
    <property type="term" value="F:UDP-glycosyltransferase activity"/>
    <property type="evidence" value="ECO:0007669"/>
    <property type="project" value="InterPro"/>
</dbReference>
<reference evidence="6" key="1">
    <citation type="journal article" date="2017" name="bioRxiv">
        <title>Comparative analysis of the genomes of Stylophora pistillata and Acropora digitifera provides evidence for extensive differences between species of corals.</title>
        <authorList>
            <person name="Voolstra C.R."/>
            <person name="Li Y."/>
            <person name="Liew Y.J."/>
            <person name="Baumgarten S."/>
            <person name="Zoccola D."/>
            <person name="Flot J.-F."/>
            <person name="Tambutte S."/>
            <person name="Allemand D."/>
            <person name="Aranda M."/>
        </authorList>
    </citation>
    <scope>NUCLEOTIDE SEQUENCE [LARGE SCALE GENOMIC DNA]</scope>
</reference>
<dbReference type="PANTHER" id="PTHR48043">
    <property type="entry name" value="EG:EG0003.4 PROTEIN-RELATED"/>
    <property type="match status" value="1"/>
</dbReference>
<evidence type="ECO:0000313" key="6">
    <source>
        <dbReference type="Proteomes" id="UP000225706"/>
    </source>
</evidence>
<dbReference type="CDD" id="cd03784">
    <property type="entry name" value="GT1_Gtf-like"/>
    <property type="match status" value="1"/>
</dbReference>
<dbReference type="Pfam" id="PF00201">
    <property type="entry name" value="UDPGT"/>
    <property type="match status" value="1"/>
</dbReference>
<keyword evidence="4" id="KW-1133">Transmembrane helix</keyword>
<accession>A0A2B4SXZ6</accession>
<keyword evidence="6" id="KW-1185">Reference proteome</keyword>
<dbReference type="Gene3D" id="3.40.50.2000">
    <property type="entry name" value="Glycogen Phosphorylase B"/>
    <property type="match status" value="1"/>
</dbReference>
<proteinExistence type="inferred from homology"/>
<protein>
    <submittedName>
        <fullName evidence="5">UDP-glucuronosyltransferase 2A3</fullName>
    </submittedName>
</protein>
<sequence length="431" mass="48336">MENTIVPLELEGKLLELLFKMKDVFRVMCESALTSSEVLKELQNCDLLIYDSSSFCAALLGERHNIPLTELLPLSPNSPAASFHMIPMPLSYVPLLLTGFTDKMTFVERVTNLAFYFGQKLFISMAINKPMNALKVKYNIKVERSFEEAIADVELLLILADFALEYPQPLLPGQIMIGPLNVKDAQSLPPDLEEFISNSGVHGFIICSFGSMVASVLQREKVDMLATAFGKLKQKVIWRLKGYIPSNLSSNIKVMDWLPQSDLLAHKDIKAFVSHVGHNSLYESAYYGVPLVAFPLGGDQDSNAKKAEHLGLGLVVDHKSNNAEKLFETIEQVIVESRYKAKAMHISGLLRDRPQTPLQKACDWIEYSLRHDGALHLQAQVFNIPWYQYYLLDVIAFLFAVVTVTVIVIGLMCRFLCQACRKKGSGKTKKD</sequence>
<dbReference type="FunFam" id="3.40.50.2000:FF:000021">
    <property type="entry name" value="UDP-glucuronosyltransferase"/>
    <property type="match status" value="1"/>
</dbReference>
<evidence type="ECO:0000256" key="2">
    <source>
        <dbReference type="ARBA" id="ARBA00022676"/>
    </source>
</evidence>
<dbReference type="Proteomes" id="UP000225706">
    <property type="component" value="Unassembled WGS sequence"/>
</dbReference>
<dbReference type="AlphaFoldDB" id="A0A2B4SXZ6"/>
<dbReference type="OrthoDB" id="5835829at2759"/>
<keyword evidence="2" id="KW-0328">Glycosyltransferase</keyword>
<dbReference type="InterPro" id="IPR002213">
    <property type="entry name" value="UDP_glucos_trans"/>
</dbReference>